<accession>P72593</accession>
<protein>
    <submittedName>
        <fullName evidence="7">Iron(III) dicitrate transport system permease protein FecB</fullName>
    </submittedName>
</protein>
<sequence length="315" mass="34868">MKSKLIIFTFCLVLFGCAKQVPVEFSPGETIQSNLTQRTIAHAMGVTAVPNEPQRIVVLTNEATDMVLALGVTPVGAVKSWSGDPYYEYLAKDMLGVPIVGDEMQPNLEKIVALQPDLIIGSRLRQGQIYKSLSAIAPTVFSETIGESWQDNLRLYGQALDREAEAEQLLNDWDTRVAQMRQKLSAKDLTISLVRFMPRGARIYLQNSFPGQILQAVGLERPASQANHGFAEHVSFEQIPQMEADALFYFIYTGDSGDQTPGSITNPWLNHPLWQQLEVVQSGKAYAVSDVVWTTAGGIQAAHLLLDDLERHLEP</sequence>
<organism evidence="7 8">
    <name type="scientific">Synechocystis sp. (strain ATCC 27184 / PCC 6803 / Kazusa)</name>
    <dbReference type="NCBI Taxonomy" id="1111708"/>
    <lineage>
        <taxon>Bacteria</taxon>
        <taxon>Bacillati</taxon>
        <taxon>Cyanobacteriota</taxon>
        <taxon>Cyanophyceae</taxon>
        <taxon>Synechococcales</taxon>
        <taxon>Merismopediaceae</taxon>
        <taxon>Synechocystis</taxon>
    </lineage>
</organism>
<dbReference type="STRING" id="1148.gene:10497448"/>
<dbReference type="PhylomeDB" id="P72593"/>
<dbReference type="FunCoup" id="P72593">
    <property type="interactions" value="9"/>
</dbReference>
<dbReference type="GO" id="GO:0030313">
    <property type="term" value="C:cell envelope"/>
    <property type="evidence" value="ECO:0007669"/>
    <property type="project" value="UniProtKB-SubCell"/>
</dbReference>
<dbReference type="CDD" id="cd01146">
    <property type="entry name" value="FhuD"/>
    <property type="match status" value="1"/>
</dbReference>
<dbReference type="IntAct" id="P72593">
    <property type="interactions" value="1"/>
</dbReference>
<feature type="signal peptide" evidence="5">
    <location>
        <begin position="1"/>
        <end position="20"/>
    </location>
</feature>
<dbReference type="PROSITE" id="PS51257">
    <property type="entry name" value="PROKAR_LIPOPROTEIN"/>
    <property type="match status" value="1"/>
</dbReference>
<proteinExistence type="inferred from homology"/>
<reference evidence="7 8" key="2">
    <citation type="journal article" date="1996" name="DNA Res.">
        <title>Sequence analysis of the genome of the unicellular cyanobacterium Synechocystis sp. strain PCC6803. II. Sequence determination of the entire genome and assignment of potential protein-coding regions.</title>
        <authorList>
            <person name="Kaneko T."/>
            <person name="Sato S."/>
            <person name="Kotani H."/>
            <person name="Tanaka A."/>
            <person name="Asamizu E."/>
            <person name="Nakamura Y."/>
            <person name="Miyajima N."/>
            <person name="Hirosawa M."/>
            <person name="Sugiura M."/>
            <person name="Sasamoto S."/>
            <person name="Kimura T."/>
            <person name="Hosouchi T."/>
            <person name="Matsuno A."/>
            <person name="Muraki A."/>
            <person name="Nakazaki N."/>
            <person name="Naruo K."/>
            <person name="Okumura S."/>
            <person name="Shimpo S."/>
            <person name="Takeuchi C."/>
            <person name="Wada T."/>
            <person name="Watanabe A."/>
            <person name="Yamada M."/>
            <person name="Yasuda M."/>
            <person name="Tabata S."/>
        </authorList>
    </citation>
    <scope>NUCLEOTIDE SEQUENCE [LARGE SCALE GENOMIC DNA]</scope>
    <source>
        <strain evidence="8">ATCC 27184 / PCC 6803 / Kazusa</strain>
    </source>
</reference>
<dbReference type="PANTHER" id="PTHR30532">
    <property type="entry name" value="IRON III DICITRATE-BINDING PERIPLASMIC PROTEIN"/>
    <property type="match status" value="1"/>
</dbReference>
<feature type="chain" id="PRO_5004161270" evidence="5">
    <location>
        <begin position="21"/>
        <end position="315"/>
    </location>
</feature>
<keyword evidence="4 5" id="KW-0732">Signal</keyword>
<evidence type="ECO:0000256" key="4">
    <source>
        <dbReference type="ARBA" id="ARBA00022729"/>
    </source>
</evidence>
<dbReference type="Gene3D" id="3.40.50.1980">
    <property type="entry name" value="Nitrogenase molybdenum iron protein domain"/>
    <property type="match status" value="2"/>
</dbReference>
<dbReference type="PANTHER" id="PTHR30532:SF21">
    <property type="entry name" value="SIDEROPHORE-BINDING LIPOPROTEIN YFIY-RELATED"/>
    <property type="match status" value="1"/>
</dbReference>
<evidence type="ECO:0000259" key="6">
    <source>
        <dbReference type="PROSITE" id="PS50983"/>
    </source>
</evidence>
<evidence type="ECO:0000313" key="8">
    <source>
        <dbReference type="Proteomes" id="UP000001425"/>
    </source>
</evidence>
<dbReference type="GO" id="GO:1901678">
    <property type="term" value="P:iron coordination entity transport"/>
    <property type="evidence" value="ECO:0007669"/>
    <property type="project" value="UniProtKB-ARBA"/>
</dbReference>
<gene>
    <name evidence="7" type="primary">fecB</name>
</gene>
<keyword evidence="8" id="KW-1185">Reference proteome</keyword>
<evidence type="ECO:0000256" key="3">
    <source>
        <dbReference type="ARBA" id="ARBA00022448"/>
    </source>
</evidence>
<comment type="similarity">
    <text evidence="2">Belongs to the bacterial solute-binding protein 8 family.</text>
</comment>
<dbReference type="InterPro" id="IPR051313">
    <property type="entry name" value="Bact_iron-sidero_bind"/>
</dbReference>
<evidence type="ECO:0000256" key="1">
    <source>
        <dbReference type="ARBA" id="ARBA00004196"/>
    </source>
</evidence>
<dbReference type="KEGG" id="syn:slr1319"/>
<evidence type="ECO:0000256" key="5">
    <source>
        <dbReference type="SAM" id="SignalP"/>
    </source>
</evidence>
<dbReference type="AlphaFoldDB" id="P72593"/>
<evidence type="ECO:0000256" key="2">
    <source>
        <dbReference type="ARBA" id="ARBA00008814"/>
    </source>
</evidence>
<dbReference type="SUPFAM" id="SSF53807">
    <property type="entry name" value="Helical backbone' metal receptor"/>
    <property type="match status" value="1"/>
</dbReference>
<name>P72593_SYNY3</name>
<evidence type="ECO:0000313" key="7">
    <source>
        <dbReference type="EMBL" id="BAA16593.1"/>
    </source>
</evidence>
<dbReference type="eggNOG" id="COG0614">
    <property type="taxonomic scope" value="Bacteria"/>
</dbReference>
<dbReference type="InterPro" id="IPR002491">
    <property type="entry name" value="ABC_transptr_periplasmic_BD"/>
</dbReference>
<dbReference type="TCDB" id="3.A.1.14.24">
    <property type="family name" value="the atp-binding cassette (abc) superfamily"/>
</dbReference>
<comment type="subcellular location">
    <subcellularLocation>
        <location evidence="1">Cell envelope</location>
    </subcellularLocation>
</comment>
<dbReference type="PROSITE" id="PS50983">
    <property type="entry name" value="FE_B12_PBP"/>
    <property type="match status" value="1"/>
</dbReference>
<dbReference type="PaxDb" id="1148-1651665"/>
<reference evidence="7 8" key="1">
    <citation type="journal article" date="1995" name="DNA Res.">
        <title>Sequence analysis of the genome of the unicellular cyanobacterium Synechocystis sp. strain PCC6803. I. Sequence features in the 1 Mb region from map positions 64% to 92% of the genome.</title>
        <authorList>
            <person name="Kaneko T."/>
            <person name="Tanaka A."/>
            <person name="Sato S."/>
            <person name="Kotani H."/>
            <person name="Sazuka T."/>
            <person name="Miyajima N."/>
            <person name="Sugiura M."/>
            <person name="Tabata S."/>
        </authorList>
    </citation>
    <scope>NUCLEOTIDE SEQUENCE [LARGE SCALE GENOMIC DNA]</scope>
    <source>
        <strain evidence="8">ATCC 27184 / PCC 6803 / Kazusa</strain>
    </source>
</reference>
<dbReference type="EMBL" id="BA000022">
    <property type="protein sequence ID" value="BAA16593.1"/>
    <property type="molecule type" value="Genomic_DNA"/>
</dbReference>
<dbReference type="Pfam" id="PF01497">
    <property type="entry name" value="Peripla_BP_2"/>
    <property type="match status" value="1"/>
</dbReference>
<dbReference type="InParanoid" id="P72593"/>
<dbReference type="EnsemblBacteria" id="BAA16593">
    <property type="protein sequence ID" value="BAA16593"/>
    <property type="gene ID" value="BAA16593"/>
</dbReference>
<dbReference type="PIR" id="S74441">
    <property type="entry name" value="S74441"/>
</dbReference>
<dbReference type="Proteomes" id="UP000001425">
    <property type="component" value="Chromosome"/>
</dbReference>
<keyword evidence="3" id="KW-0813">Transport</keyword>
<feature type="domain" description="Fe/B12 periplasmic-binding" evidence="6">
    <location>
        <begin position="55"/>
        <end position="315"/>
    </location>
</feature>